<protein>
    <submittedName>
        <fullName evidence="1">Tail protein</fullName>
    </submittedName>
</protein>
<reference evidence="1" key="1">
    <citation type="journal article" date="2021" name="Proc. Natl. Acad. Sci. U.S.A.">
        <title>A Catalog of Tens of Thousands of Viruses from Human Metagenomes Reveals Hidden Associations with Chronic Diseases.</title>
        <authorList>
            <person name="Tisza M.J."/>
            <person name="Buck C.B."/>
        </authorList>
    </citation>
    <scope>NUCLEOTIDE SEQUENCE</scope>
    <source>
        <strain evidence="1">CtZer25</strain>
    </source>
</reference>
<name>A0A8S5RKZ2_9VIRU</name>
<evidence type="ECO:0000313" key="1">
    <source>
        <dbReference type="EMBL" id="DAE32056.1"/>
    </source>
</evidence>
<accession>A0A8S5RKZ2</accession>
<sequence>MADKYINKVIIGNDVKLDLTADDITADKLAKGIKAHDKSGAPIVGTSTFDSDTSEDTAVAAEILLGKTAHAKGAKLTGTMPNQGGKTLDITDKATPVSIPMGFHDGSGKAQIAEAEAAKLIPANIREGITVLGVAGTMSGNEGIKAQAKSATPTFAQQEILPDEGYNCLSSVTVAAIPVSYTDNEQGGQTLKVGA</sequence>
<organism evidence="1">
    <name type="scientific">virus sp. ctZer25</name>
    <dbReference type="NCBI Taxonomy" id="2825819"/>
    <lineage>
        <taxon>Viruses</taxon>
    </lineage>
</organism>
<dbReference type="EMBL" id="BK059115">
    <property type="protein sequence ID" value="DAE32056.1"/>
    <property type="molecule type" value="Genomic_DNA"/>
</dbReference>
<proteinExistence type="predicted"/>